<dbReference type="AlphaFoldDB" id="A0AAV5IFY1"/>
<dbReference type="Proteomes" id="UP001054252">
    <property type="component" value="Unassembled WGS sequence"/>
</dbReference>
<comment type="caution">
    <text evidence="1">The sequence shown here is derived from an EMBL/GenBank/DDBJ whole genome shotgun (WGS) entry which is preliminary data.</text>
</comment>
<evidence type="ECO:0000313" key="1">
    <source>
        <dbReference type="EMBL" id="GKU96793.1"/>
    </source>
</evidence>
<gene>
    <name evidence="1" type="ORF">SLEP1_g9986</name>
</gene>
<dbReference type="EMBL" id="BPVZ01000010">
    <property type="protein sequence ID" value="GKU96793.1"/>
    <property type="molecule type" value="Genomic_DNA"/>
</dbReference>
<organism evidence="1 2">
    <name type="scientific">Rubroshorea leprosula</name>
    <dbReference type="NCBI Taxonomy" id="152421"/>
    <lineage>
        <taxon>Eukaryota</taxon>
        <taxon>Viridiplantae</taxon>
        <taxon>Streptophyta</taxon>
        <taxon>Embryophyta</taxon>
        <taxon>Tracheophyta</taxon>
        <taxon>Spermatophyta</taxon>
        <taxon>Magnoliopsida</taxon>
        <taxon>eudicotyledons</taxon>
        <taxon>Gunneridae</taxon>
        <taxon>Pentapetalae</taxon>
        <taxon>rosids</taxon>
        <taxon>malvids</taxon>
        <taxon>Malvales</taxon>
        <taxon>Dipterocarpaceae</taxon>
        <taxon>Rubroshorea</taxon>
    </lineage>
</organism>
<sequence>MAFGSNKDDSSYLYAMFLDLKERILEMGQKIEKFVQAPFNNNIGEVHLNVGTVL</sequence>
<reference evidence="1 2" key="1">
    <citation type="journal article" date="2021" name="Commun. Biol.">
        <title>The genome of Shorea leprosula (Dipterocarpaceae) highlights the ecological relevance of drought in aseasonal tropical rainforests.</title>
        <authorList>
            <person name="Ng K.K.S."/>
            <person name="Kobayashi M.J."/>
            <person name="Fawcett J.A."/>
            <person name="Hatakeyama M."/>
            <person name="Paape T."/>
            <person name="Ng C.H."/>
            <person name="Ang C.C."/>
            <person name="Tnah L.H."/>
            <person name="Lee C.T."/>
            <person name="Nishiyama T."/>
            <person name="Sese J."/>
            <person name="O'Brien M.J."/>
            <person name="Copetti D."/>
            <person name="Mohd Noor M.I."/>
            <person name="Ong R.C."/>
            <person name="Putra M."/>
            <person name="Sireger I.Z."/>
            <person name="Indrioko S."/>
            <person name="Kosugi Y."/>
            <person name="Izuno A."/>
            <person name="Isagi Y."/>
            <person name="Lee S.L."/>
            <person name="Shimizu K.K."/>
        </authorList>
    </citation>
    <scope>NUCLEOTIDE SEQUENCE [LARGE SCALE GENOMIC DNA]</scope>
    <source>
        <strain evidence="1">214</strain>
    </source>
</reference>
<protein>
    <submittedName>
        <fullName evidence="1">Uncharacterized protein</fullName>
    </submittedName>
</protein>
<accession>A0AAV5IFY1</accession>
<proteinExistence type="predicted"/>
<name>A0AAV5IFY1_9ROSI</name>
<evidence type="ECO:0000313" key="2">
    <source>
        <dbReference type="Proteomes" id="UP001054252"/>
    </source>
</evidence>
<keyword evidence="2" id="KW-1185">Reference proteome</keyword>